<keyword evidence="1" id="KW-1133">Transmembrane helix</keyword>
<feature type="transmembrane region" description="Helical" evidence="1">
    <location>
        <begin position="274"/>
        <end position="298"/>
    </location>
</feature>
<keyword evidence="1" id="KW-0472">Membrane</keyword>
<dbReference type="EMBL" id="CARXXK010000001">
    <property type="protein sequence ID" value="CAI6347196.1"/>
    <property type="molecule type" value="Genomic_DNA"/>
</dbReference>
<feature type="transmembrane region" description="Helical" evidence="1">
    <location>
        <begin position="558"/>
        <end position="582"/>
    </location>
</feature>
<dbReference type="InterPro" id="IPR052728">
    <property type="entry name" value="O2_lipid_transport_reg"/>
</dbReference>
<evidence type="ECO:0000256" key="1">
    <source>
        <dbReference type="SAM" id="Phobius"/>
    </source>
</evidence>
<feature type="transmembrane region" description="Helical" evidence="1">
    <location>
        <begin position="632"/>
        <end position="655"/>
    </location>
</feature>
<comment type="caution">
    <text evidence="4">The sequence shown here is derived from an EMBL/GenBank/DDBJ whole genome shotgun (WGS) entry which is preliminary data.</text>
</comment>
<feature type="transmembrane region" description="Helical" evidence="1">
    <location>
        <begin position="527"/>
        <end position="552"/>
    </location>
</feature>
<accession>A0AAV0VSH0</accession>
<evidence type="ECO:0000313" key="5">
    <source>
        <dbReference type="Proteomes" id="UP001160148"/>
    </source>
</evidence>
<dbReference type="AlphaFoldDB" id="A0AAV0VSH0"/>
<dbReference type="PANTHER" id="PTHR11161:SF71">
    <property type="entry name" value="NOSE RESISTANT-TO-FLUOXETINE PROTEIN N-TERMINAL DOMAIN-CONTAINING PROTEIN"/>
    <property type="match status" value="1"/>
</dbReference>
<evidence type="ECO:0000259" key="3">
    <source>
        <dbReference type="SMART" id="SM00703"/>
    </source>
</evidence>
<organism evidence="4 5">
    <name type="scientific">Macrosiphum euphorbiae</name>
    <name type="common">potato aphid</name>
    <dbReference type="NCBI Taxonomy" id="13131"/>
    <lineage>
        <taxon>Eukaryota</taxon>
        <taxon>Metazoa</taxon>
        <taxon>Ecdysozoa</taxon>
        <taxon>Arthropoda</taxon>
        <taxon>Hexapoda</taxon>
        <taxon>Insecta</taxon>
        <taxon>Pterygota</taxon>
        <taxon>Neoptera</taxon>
        <taxon>Paraneoptera</taxon>
        <taxon>Hemiptera</taxon>
        <taxon>Sternorrhyncha</taxon>
        <taxon>Aphidomorpha</taxon>
        <taxon>Aphidoidea</taxon>
        <taxon>Aphididae</taxon>
        <taxon>Macrosiphini</taxon>
        <taxon>Macrosiphum</taxon>
    </lineage>
</organism>
<evidence type="ECO:0000313" key="4">
    <source>
        <dbReference type="EMBL" id="CAI6347196.1"/>
    </source>
</evidence>
<dbReference type="Proteomes" id="UP001160148">
    <property type="component" value="Unassembled WGS sequence"/>
</dbReference>
<keyword evidence="2" id="KW-0732">Signal</keyword>
<dbReference type="InterPro" id="IPR002656">
    <property type="entry name" value="Acyl_transf_3_dom"/>
</dbReference>
<feature type="signal peptide" evidence="2">
    <location>
        <begin position="1"/>
        <end position="16"/>
    </location>
</feature>
<feature type="transmembrane region" description="Helical" evidence="1">
    <location>
        <begin position="421"/>
        <end position="441"/>
    </location>
</feature>
<reference evidence="4 5" key="1">
    <citation type="submission" date="2023-01" db="EMBL/GenBank/DDBJ databases">
        <authorList>
            <person name="Whitehead M."/>
        </authorList>
    </citation>
    <scope>NUCLEOTIDE SEQUENCE [LARGE SCALE GENOMIC DNA]</scope>
</reference>
<proteinExistence type="predicted"/>
<dbReference type="InterPro" id="IPR006621">
    <property type="entry name" value="Nose-resist-to-fluoxetine_N"/>
</dbReference>
<feature type="transmembrane region" description="Helical" evidence="1">
    <location>
        <begin position="360"/>
        <end position="378"/>
    </location>
</feature>
<dbReference type="Pfam" id="PF01757">
    <property type="entry name" value="Acyl_transf_3"/>
    <property type="match status" value="1"/>
</dbReference>
<dbReference type="SMART" id="SM00703">
    <property type="entry name" value="NRF"/>
    <property type="match status" value="1"/>
</dbReference>
<sequence>MQSVTVLVSILAIVSAELEYQPQRWVTRILHDTLESYVPDGGPTCKRDGQAYREGLKDLKLWATQMYDASAKFPTGILSGKSVDFGDYDECMETNTNSLDFKPQYCIVNIRFSPSVKLYPNYYKTTQLNILNSSISAWEAVKLNPNPAKVQRNEINTAICIPSSCTHSDLQSTLSQKIISAFNEEEINTTVTVDSLFCTTQHDKPPKTLGFIIFWCFILVIVVFTIVGTLQDLYPKEETESKCKPILVAFSIQSNLKKLFYNSTKTAEFAGCNFLKIIACLVVLLGHRLMYISAQPIYNTNKIEETFEMMIYGVVHNGPLVVDIFLAICGFLTFVNMYSELVKTKQFNMPLIIFWRWCRLIPLYGVMIAFYSFVLIHLSDGPLWKHMAVKESENCQQNWWTNLLFVNNYVNADQPCMIQSWYMACDLHLCAVGILIVYFVWKFPKCEKFVLIIAIVVSCFISAYVVYDHKFYPTFFGFISNLKYPPSHEDFTLLYIPTHTRATPYFVGMFAGHIYRTTRAGKPDFRFPYPTLCLWTIVVGCVLWMMSVFYFFVHEYSMWASVLYALVFRLIYSAMISAFIVVSAVNTCFTGSWTLILAPLGRLTYGVYIGGLSIQLFYVASARTQIYFNQLLISWVVIGDSVFGFIIAFILYMLIESPFENLLKIFINKIKGGKNKTEERMPNAIEMIPHAGHTIEINS</sequence>
<name>A0AAV0VSH0_9HEMI</name>
<dbReference type="Pfam" id="PF20146">
    <property type="entry name" value="NRF"/>
    <property type="match status" value="1"/>
</dbReference>
<feature type="transmembrane region" description="Helical" evidence="1">
    <location>
        <begin position="603"/>
        <end position="620"/>
    </location>
</feature>
<feature type="transmembrane region" description="Helical" evidence="1">
    <location>
        <begin position="318"/>
        <end position="339"/>
    </location>
</feature>
<keyword evidence="1" id="KW-0812">Transmembrane</keyword>
<protein>
    <recommendedName>
        <fullName evidence="3">Nose resistant-to-fluoxetine protein N-terminal domain-containing protein</fullName>
    </recommendedName>
</protein>
<evidence type="ECO:0000256" key="2">
    <source>
        <dbReference type="SAM" id="SignalP"/>
    </source>
</evidence>
<feature type="domain" description="Nose resistant-to-fluoxetine protein N-terminal" evidence="3">
    <location>
        <begin position="42"/>
        <end position="200"/>
    </location>
</feature>
<gene>
    <name evidence="4" type="ORF">MEUPH1_LOCUS4011</name>
</gene>
<feature type="transmembrane region" description="Helical" evidence="1">
    <location>
        <begin position="209"/>
        <end position="230"/>
    </location>
</feature>
<dbReference type="GO" id="GO:0016747">
    <property type="term" value="F:acyltransferase activity, transferring groups other than amino-acyl groups"/>
    <property type="evidence" value="ECO:0007669"/>
    <property type="project" value="InterPro"/>
</dbReference>
<keyword evidence="5" id="KW-1185">Reference proteome</keyword>
<feature type="chain" id="PRO_5043639774" description="Nose resistant-to-fluoxetine protein N-terminal domain-containing protein" evidence="2">
    <location>
        <begin position="17"/>
        <end position="699"/>
    </location>
</feature>
<feature type="transmembrane region" description="Helical" evidence="1">
    <location>
        <begin position="448"/>
        <end position="467"/>
    </location>
</feature>
<dbReference type="PANTHER" id="PTHR11161">
    <property type="entry name" value="O-ACYLTRANSFERASE"/>
    <property type="match status" value="1"/>
</dbReference>